<sequence length="289" mass="32383">MDKKSLLSVHLAVLLFGTSGVFIKIIPMSALLLTLGRGIFSALALYAFIHFREYSLRLERLRDYFWNLLAGIFLAMHWFLFIMSIQISTVSIGTITFATYPLFVVFLEPYVFKEKFQLKNLLNVVMIAIGIAFLIPAFELNNATTLGILYGLGSSFCFAILSIINRRLAALYDSVVITLYEQTVAACLMTILISIIKPTVHEGTVLDFFHLIIYGVVFTGLAHSLYIQGLKGIKAQTASIISVLEPVYSIVLAIVFLQERMSYQEMIGTFIIFVTVMIATLQNSVDEKT</sequence>
<feature type="domain" description="EamA" evidence="8">
    <location>
        <begin position="146"/>
        <end position="279"/>
    </location>
</feature>
<evidence type="ECO:0000256" key="2">
    <source>
        <dbReference type="ARBA" id="ARBA00007362"/>
    </source>
</evidence>
<keyword evidence="4 7" id="KW-0812">Transmembrane</keyword>
<dbReference type="Gene3D" id="1.10.3730.20">
    <property type="match status" value="1"/>
</dbReference>
<dbReference type="InterPro" id="IPR037185">
    <property type="entry name" value="EmrE-like"/>
</dbReference>
<dbReference type="PANTHER" id="PTHR42920">
    <property type="entry name" value="OS03G0707200 PROTEIN-RELATED"/>
    <property type="match status" value="1"/>
</dbReference>
<keyword evidence="5 7" id="KW-1133">Transmembrane helix</keyword>
<comment type="caution">
    <text evidence="9">The sequence shown here is derived from an EMBL/GenBank/DDBJ whole genome shotgun (WGS) entry which is preliminary data.</text>
</comment>
<feature type="transmembrane region" description="Helical" evidence="7">
    <location>
        <begin position="64"/>
        <end position="85"/>
    </location>
</feature>
<name>A0A4R3YPL6_9FIRM</name>
<comment type="subcellular location">
    <subcellularLocation>
        <location evidence="1">Cell membrane</location>
        <topology evidence="1">Multi-pass membrane protein</topology>
    </subcellularLocation>
</comment>
<feature type="transmembrane region" description="Helical" evidence="7">
    <location>
        <begin position="144"/>
        <end position="164"/>
    </location>
</feature>
<dbReference type="InterPro" id="IPR000620">
    <property type="entry name" value="EamA_dom"/>
</dbReference>
<organism evidence="9 10">
    <name type="scientific">Longibaculum muris</name>
    <dbReference type="NCBI Taxonomy" id="1796628"/>
    <lineage>
        <taxon>Bacteria</taxon>
        <taxon>Bacillati</taxon>
        <taxon>Bacillota</taxon>
        <taxon>Erysipelotrichia</taxon>
        <taxon>Erysipelotrichales</taxon>
        <taxon>Coprobacillaceae</taxon>
        <taxon>Longibaculum</taxon>
    </lineage>
</organism>
<proteinExistence type="inferred from homology"/>
<dbReference type="SUPFAM" id="SSF103481">
    <property type="entry name" value="Multidrug resistance efflux transporter EmrE"/>
    <property type="match status" value="2"/>
</dbReference>
<feature type="transmembrane region" description="Helical" evidence="7">
    <location>
        <begin position="30"/>
        <end position="52"/>
    </location>
</feature>
<keyword evidence="6 7" id="KW-0472">Membrane</keyword>
<accession>A0A4R3YPL6</accession>
<evidence type="ECO:0000313" key="9">
    <source>
        <dbReference type="EMBL" id="TCV93104.1"/>
    </source>
</evidence>
<dbReference type="GeneID" id="98916378"/>
<evidence type="ECO:0000256" key="4">
    <source>
        <dbReference type="ARBA" id="ARBA00022692"/>
    </source>
</evidence>
<evidence type="ECO:0000256" key="5">
    <source>
        <dbReference type="ARBA" id="ARBA00022989"/>
    </source>
</evidence>
<feature type="transmembrane region" description="Helical" evidence="7">
    <location>
        <begin position="176"/>
        <end position="196"/>
    </location>
</feature>
<feature type="domain" description="EamA" evidence="8">
    <location>
        <begin position="6"/>
        <end position="134"/>
    </location>
</feature>
<evidence type="ECO:0000256" key="6">
    <source>
        <dbReference type="ARBA" id="ARBA00023136"/>
    </source>
</evidence>
<feature type="transmembrane region" description="Helical" evidence="7">
    <location>
        <begin position="263"/>
        <end position="281"/>
    </location>
</feature>
<dbReference type="GO" id="GO:0005886">
    <property type="term" value="C:plasma membrane"/>
    <property type="evidence" value="ECO:0007669"/>
    <property type="project" value="UniProtKB-SubCell"/>
</dbReference>
<evidence type="ECO:0000259" key="8">
    <source>
        <dbReference type="Pfam" id="PF00892"/>
    </source>
</evidence>
<keyword evidence="3" id="KW-1003">Cell membrane</keyword>
<feature type="transmembrane region" description="Helical" evidence="7">
    <location>
        <begin position="208"/>
        <end position="226"/>
    </location>
</feature>
<evidence type="ECO:0000313" key="10">
    <source>
        <dbReference type="Proteomes" id="UP000295515"/>
    </source>
</evidence>
<dbReference type="EMBL" id="SMCQ01000024">
    <property type="protein sequence ID" value="TCV93104.1"/>
    <property type="molecule type" value="Genomic_DNA"/>
</dbReference>
<comment type="similarity">
    <text evidence="2">Belongs to the EamA transporter family.</text>
</comment>
<evidence type="ECO:0000256" key="3">
    <source>
        <dbReference type="ARBA" id="ARBA00022475"/>
    </source>
</evidence>
<evidence type="ECO:0000256" key="7">
    <source>
        <dbReference type="SAM" id="Phobius"/>
    </source>
</evidence>
<feature type="transmembrane region" description="Helical" evidence="7">
    <location>
        <begin position="91"/>
        <end position="112"/>
    </location>
</feature>
<reference evidence="9 10" key="1">
    <citation type="submission" date="2019-03" db="EMBL/GenBank/DDBJ databases">
        <title>Genomic Encyclopedia of Type Strains, Phase IV (KMG-IV): sequencing the most valuable type-strain genomes for metagenomic binning, comparative biology and taxonomic classification.</title>
        <authorList>
            <person name="Goeker M."/>
        </authorList>
    </citation>
    <scope>NUCLEOTIDE SEQUENCE [LARGE SCALE GENOMIC DNA]</scope>
    <source>
        <strain evidence="9 10">DSM 29487</strain>
    </source>
</reference>
<feature type="transmembrane region" description="Helical" evidence="7">
    <location>
        <begin position="238"/>
        <end position="257"/>
    </location>
</feature>
<dbReference type="Proteomes" id="UP000295515">
    <property type="component" value="Unassembled WGS sequence"/>
</dbReference>
<dbReference type="PANTHER" id="PTHR42920:SF5">
    <property type="entry name" value="EAMA DOMAIN-CONTAINING PROTEIN"/>
    <property type="match status" value="1"/>
</dbReference>
<protein>
    <submittedName>
        <fullName evidence="9">Threonine/homoserine efflux transporter RhtA</fullName>
    </submittedName>
</protein>
<dbReference type="AlphaFoldDB" id="A0A4R3YPL6"/>
<dbReference type="Pfam" id="PF00892">
    <property type="entry name" value="EamA"/>
    <property type="match status" value="2"/>
</dbReference>
<dbReference type="RefSeq" id="WP_066444628.1">
    <property type="nucleotide sequence ID" value="NZ_JADMQS010000006.1"/>
</dbReference>
<keyword evidence="10" id="KW-1185">Reference proteome</keyword>
<feature type="transmembrane region" description="Helical" evidence="7">
    <location>
        <begin position="121"/>
        <end position="138"/>
    </location>
</feature>
<dbReference type="InterPro" id="IPR051258">
    <property type="entry name" value="Diverse_Substrate_Transporter"/>
</dbReference>
<evidence type="ECO:0000256" key="1">
    <source>
        <dbReference type="ARBA" id="ARBA00004651"/>
    </source>
</evidence>
<gene>
    <name evidence="9" type="ORF">EDD60_12425</name>
</gene>